<evidence type="ECO:0000256" key="5">
    <source>
        <dbReference type="SAM" id="SignalP"/>
    </source>
</evidence>
<evidence type="ECO:0000256" key="1">
    <source>
        <dbReference type="ARBA" id="ARBA00006865"/>
    </source>
</evidence>
<dbReference type="GO" id="GO:0004553">
    <property type="term" value="F:hydrolase activity, hydrolyzing O-glycosyl compounds"/>
    <property type="evidence" value="ECO:0007669"/>
    <property type="project" value="InterPro"/>
</dbReference>
<gene>
    <name evidence="8" type="ORF">DS745_06300</name>
</gene>
<reference evidence="8 9" key="1">
    <citation type="journal article" date="2019" name="Int. J. Syst. Evol. Microbiol.">
        <title>Anaerobacillus alkaliphilus sp. nov., a novel alkaliphilic and moderately halophilic bacterium.</title>
        <authorList>
            <person name="Borsodi A.K."/>
            <person name="Aszalos J.M."/>
            <person name="Bihari P."/>
            <person name="Nagy I."/>
            <person name="Schumann P."/>
            <person name="Sproer C."/>
            <person name="Kovacs A.L."/>
            <person name="Boka K."/>
            <person name="Dobosy P."/>
            <person name="Ovari M."/>
            <person name="Szili-Kovacs T."/>
            <person name="Toth E."/>
        </authorList>
    </citation>
    <scope>NUCLEOTIDE SEQUENCE [LARGE SCALE GENOMIC DNA]</scope>
    <source>
        <strain evidence="8 9">B16-10</strain>
    </source>
</reference>
<dbReference type="SUPFAM" id="SSF49785">
    <property type="entry name" value="Galactose-binding domain-like"/>
    <property type="match status" value="5"/>
</dbReference>
<name>A0A4Q0VVW6_9BACI</name>
<dbReference type="PROSITE" id="PS51762">
    <property type="entry name" value="GH16_2"/>
    <property type="match status" value="1"/>
</dbReference>
<dbReference type="GO" id="GO:0005975">
    <property type="term" value="P:carbohydrate metabolic process"/>
    <property type="evidence" value="ECO:0007669"/>
    <property type="project" value="InterPro"/>
</dbReference>
<evidence type="ECO:0000256" key="4">
    <source>
        <dbReference type="SAM" id="MobiDB-lite"/>
    </source>
</evidence>
<accession>A0A4Q0VVW6</accession>
<feature type="domain" description="SLH" evidence="6">
    <location>
        <begin position="1185"/>
        <end position="1248"/>
    </location>
</feature>
<dbReference type="InterPro" id="IPR001119">
    <property type="entry name" value="SLH_dom"/>
</dbReference>
<feature type="domain" description="SLH" evidence="6">
    <location>
        <begin position="1249"/>
        <end position="1308"/>
    </location>
</feature>
<evidence type="ECO:0000256" key="2">
    <source>
        <dbReference type="ARBA" id="ARBA00022729"/>
    </source>
</evidence>
<dbReference type="Gene3D" id="2.60.120.260">
    <property type="entry name" value="Galactose-binding domain-like"/>
    <property type="match status" value="5"/>
</dbReference>
<keyword evidence="9" id="KW-1185">Reference proteome</keyword>
<dbReference type="Pfam" id="PF00395">
    <property type="entry name" value="SLH"/>
    <property type="match status" value="2"/>
</dbReference>
<sequence>MLKRSINILLVFLLILSNFSMVVNAEGTSGVNEDWTLVWEDNFEGDQLNLDKWTIDTGNGFYDGETFIPGWGNEELQYYHEDNVRVEDGKLILEGLKKSHTDPRQGTFNYTSGKVHTQGKFSQKYGRFEARMSLPEGQGYWPAFWMMPEDDVYGGWAASGEIDIMEAAGGRPDHIGGAIHYGGQWPNNTYTAKDYYFPEGRDITDMNVYAVEWEPGEIRWYVNDVLFQTLNNWSTTSTGNPAKYAYPAPFDQEFYLILNLAIGGWYGGNPDETTPFPGEMVVDYVRVYELTGRDYKEPVEPVFEPEELPADAKVAVDGNYVYDNNYEKNFTVLRTNDDVVNNWNSTYWNFLNLEEFNGLGSVSIDTLNSDRFAKVEIANGGNQTYSIQLIQNVTIGKGRWYKLSFDAKSNTNRSINVKIGGGADRGWTAYSPNMDYQLSNDIQSYEMIFQMQHDTDPRARLEFNLGLSSNPVWIGNVVVEEVDALDPYNEEAPKKPLRNGNHVYNGTFDQGRMDRMTYWNFELDGAEATASVGPDARELTVSIIDGGSIVKSIKLVQKGINLLPTDEYKLTFDAKAAAARNIEVALLSKDGSVNYSSNLVVSLNEAMESKEVSFVMPSVEDTEGQLVFFLGGNDIDVVIDNVKMVRTTNNNAGVTVEQAFPLKNGDFSNKLNHWDTHIHGLYEPSSEATVDVVDGAFKASIINTGWEPWHVLLMQNGLKALGNQTYVVEFEAKSTVDRVVEVVLENSSYHRYFAQKVELTNSKQTYTFEFVMNTDDTVDMKFLLGKIVGSDEIGSHEVIIDNVKFEVIGERERYFPLTNGDFSNGIDGWNNHVQGVWEGQSKASFGEEDGKAKITVDHTGNDTWHVQFFQDNITLEEGLTYLIQFDGSASMDRKIELIVENASYHRHFSEEIALTTETKTYKYQFDMNSTDVTALKFLLGSVGGVITDSHDIFIDNVRLEVKGAREVLNGSQVGEDPTAPIDPFDPTGKVWREIGDNLIVDGTFETTTEFGNPESGQPWYVHNQGVYEDWAGLADFSVVDGVLNAEIKQVGWAWWQIQLFQEVQVPAGIYKMAFDMKSDHERIARVELQGTGIQEFTVGSTMKTYESIVEVTNSGKLKFMFGLGREGADAELPVPYTILIDNVRLVEVEEVDVTEPEPTQPVQPINPPQPVQPTKPTLPVQPEKPAPKFLDLAGYEWAKEQIHLLVAKGVIKGMDDNTFGPASQLTRAQFTALIARGLELPLEDYKGDFSDVSSQFWGVKEIEAAKKAGLVFGHTTGKFNPNENITREQMATILIRTIELVKPELLEGVSGSFPYKDSQSISGFAMEYVGIATAIELLNGYEDVKTGQRTFKPKQETRRVEGAVVLYRLLEKLELIK</sequence>
<dbReference type="InterPro" id="IPR008979">
    <property type="entry name" value="Galactose-bd-like_sf"/>
</dbReference>
<feature type="region of interest" description="Disordered" evidence="4">
    <location>
        <begin position="1154"/>
        <end position="1181"/>
    </location>
</feature>
<comment type="caution">
    <text evidence="8">The sequence shown here is derived from an EMBL/GenBank/DDBJ whole genome shotgun (WGS) entry which is preliminary data.</text>
</comment>
<dbReference type="InterPro" id="IPR050546">
    <property type="entry name" value="Glycosyl_Hydrlase_16"/>
</dbReference>
<feature type="domain" description="GH16" evidence="7">
    <location>
        <begin position="55"/>
        <end position="293"/>
    </location>
</feature>
<proteinExistence type="inferred from homology"/>
<dbReference type="OrthoDB" id="9809583at2"/>
<dbReference type="PANTHER" id="PTHR10963:SF55">
    <property type="entry name" value="GLYCOSIDE HYDROLASE FAMILY 16 PROTEIN"/>
    <property type="match status" value="1"/>
</dbReference>
<evidence type="ECO:0000313" key="9">
    <source>
        <dbReference type="Proteomes" id="UP000290649"/>
    </source>
</evidence>
<dbReference type="SUPFAM" id="SSF49899">
    <property type="entry name" value="Concanavalin A-like lectins/glucanases"/>
    <property type="match status" value="1"/>
</dbReference>
<feature type="signal peptide" evidence="5">
    <location>
        <begin position="1"/>
        <end position="25"/>
    </location>
</feature>
<evidence type="ECO:0000256" key="3">
    <source>
        <dbReference type="ARBA" id="ARBA00022801"/>
    </source>
</evidence>
<evidence type="ECO:0000259" key="6">
    <source>
        <dbReference type="PROSITE" id="PS51272"/>
    </source>
</evidence>
<dbReference type="RefSeq" id="WP_129077424.1">
    <property type="nucleotide sequence ID" value="NZ_QOUX01000023.1"/>
</dbReference>
<organism evidence="8 9">
    <name type="scientific">Anaerobacillus alkaliphilus</name>
    <dbReference type="NCBI Taxonomy" id="1548597"/>
    <lineage>
        <taxon>Bacteria</taxon>
        <taxon>Bacillati</taxon>
        <taxon>Bacillota</taxon>
        <taxon>Bacilli</taxon>
        <taxon>Bacillales</taxon>
        <taxon>Bacillaceae</taxon>
        <taxon>Anaerobacillus</taxon>
    </lineage>
</organism>
<dbReference type="Pfam" id="PF00722">
    <property type="entry name" value="Glyco_hydro_16"/>
    <property type="match status" value="1"/>
</dbReference>
<dbReference type="Gene3D" id="2.60.120.200">
    <property type="match status" value="1"/>
</dbReference>
<dbReference type="PANTHER" id="PTHR10963">
    <property type="entry name" value="GLYCOSYL HYDROLASE-RELATED"/>
    <property type="match status" value="1"/>
</dbReference>
<keyword evidence="3" id="KW-0378">Hydrolase</keyword>
<feature type="compositionally biased region" description="Pro residues" evidence="4">
    <location>
        <begin position="1158"/>
        <end position="1173"/>
    </location>
</feature>
<evidence type="ECO:0000259" key="7">
    <source>
        <dbReference type="PROSITE" id="PS51762"/>
    </source>
</evidence>
<dbReference type="Pfam" id="PF02018">
    <property type="entry name" value="CBM_4_9"/>
    <property type="match status" value="4"/>
</dbReference>
<comment type="similarity">
    <text evidence="1">Belongs to the glycosyl hydrolase 16 family.</text>
</comment>
<dbReference type="PROSITE" id="PS51272">
    <property type="entry name" value="SLH"/>
    <property type="match status" value="3"/>
</dbReference>
<dbReference type="Proteomes" id="UP000290649">
    <property type="component" value="Unassembled WGS sequence"/>
</dbReference>
<dbReference type="InterPro" id="IPR000757">
    <property type="entry name" value="Beta-glucanase-like"/>
</dbReference>
<dbReference type="InterPro" id="IPR013320">
    <property type="entry name" value="ConA-like_dom_sf"/>
</dbReference>
<feature type="domain" description="SLH" evidence="6">
    <location>
        <begin position="1312"/>
        <end position="1377"/>
    </location>
</feature>
<dbReference type="EMBL" id="QOUX01000023">
    <property type="protein sequence ID" value="RXJ02579.1"/>
    <property type="molecule type" value="Genomic_DNA"/>
</dbReference>
<protein>
    <submittedName>
        <fullName evidence="8">Beta-glucanase</fullName>
    </submittedName>
</protein>
<dbReference type="InterPro" id="IPR003305">
    <property type="entry name" value="CenC_carb-bd"/>
</dbReference>
<feature type="chain" id="PRO_5020213071" evidence="5">
    <location>
        <begin position="26"/>
        <end position="1377"/>
    </location>
</feature>
<evidence type="ECO:0000313" key="8">
    <source>
        <dbReference type="EMBL" id="RXJ02579.1"/>
    </source>
</evidence>
<dbReference type="CDD" id="cd08023">
    <property type="entry name" value="GH16_laminarinase_like"/>
    <property type="match status" value="1"/>
</dbReference>
<keyword evidence="2 5" id="KW-0732">Signal</keyword>